<evidence type="ECO:0000313" key="2">
    <source>
        <dbReference type="Proteomes" id="UP000001318"/>
    </source>
</evidence>
<dbReference type="EMBL" id="AM849036">
    <property type="protein sequence ID" value="CAQ03356.1"/>
    <property type="molecule type" value="Genomic_DNA"/>
</dbReference>
<dbReference type="HOGENOM" id="CLU_1101375_0_0_11"/>
<geneLocation type="plasmid" evidence="1 2">
    <name>pCSL1</name>
</geneLocation>
<name>B0RJG6_CLASE</name>
<proteinExistence type="predicted"/>
<protein>
    <submittedName>
        <fullName evidence="1">Membrane protein</fullName>
    </submittedName>
</protein>
<evidence type="ECO:0000313" key="1">
    <source>
        <dbReference type="EMBL" id="CAQ03356.1"/>
    </source>
</evidence>
<sequence length="252" mass="26699">MWTWFLVQAASCTAAACHVRVGPNSPGRSPPNPARSRMWVVQVPSFCWRSSATVTSGWPWWQRRTRAWRGVSGSRAAAYIGCRTGVVVAVGVVVVMVLLRVGGRGLRPHLYYRHRPAHPSVAGGLVMLSPVLSAGRAETFTGAHAAVASGSRCGRRGRAGVLAGGLRRSPRTGPRGRVLGGVRDPGGIRRRSRCRCRARGAGARWGRGVRAARAGCRVSMSCAGCWCSLGPRRACGAGRLPMRPVGAVAVSS</sequence>
<gene>
    <name evidence="1" type="ordered locus">pCSL0114</name>
</gene>
<organism evidence="1 2">
    <name type="scientific">Clavibacter sepedonicus</name>
    <name type="common">Clavibacter michiganensis subsp. sepedonicus</name>
    <dbReference type="NCBI Taxonomy" id="31964"/>
    <lineage>
        <taxon>Bacteria</taxon>
        <taxon>Bacillati</taxon>
        <taxon>Actinomycetota</taxon>
        <taxon>Actinomycetes</taxon>
        <taxon>Micrococcales</taxon>
        <taxon>Microbacteriaceae</taxon>
        <taxon>Clavibacter</taxon>
    </lineage>
</organism>
<dbReference type="AlphaFoldDB" id="B0RJG6"/>
<dbReference type="KEGG" id="cms:pCSL0114"/>
<dbReference type="Proteomes" id="UP000001318">
    <property type="component" value="Plasmid pCSL1"/>
</dbReference>
<accession>B0RJG6</accession>
<reference evidence="1 2" key="1">
    <citation type="journal article" date="2008" name="J. Bacteriol.">
        <title>Genome of the actinomycete plant pathogen Clavibacter michiganensis subsp. sepedonicus suggests recent niche adaptation.</title>
        <authorList>
            <person name="Bentley S.D."/>
            <person name="Corton C."/>
            <person name="Brown S.E."/>
            <person name="Barron A."/>
            <person name="Clark L."/>
            <person name="Doggett J."/>
            <person name="Harris B."/>
            <person name="Ormond D."/>
            <person name="Quail M.A."/>
            <person name="May G."/>
            <person name="Francis D."/>
            <person name="Knudson D."/>
            <person name="Parkhill J."/>
            <person name="Ishimaru C.A."/>
        </authorList>
    </citation>
    <scope>NUCLEOTIDE SEQUENCE [LARGE SCALE GENOMIC DNA]</scope>
    <source>
        <strain evidence="2">ATCC 33113 / DSM 20744 / JCM 9667 / LMG 2889 / ICMP 2535 / C-1</strain>
    </source>
</reference>
<keyword evidence="2" id="KW-1185">Reference proteome</keyword>
<keyword evidence="1" id="KW-0614">Plasmid</keyword>